<feature type="compositionally biased region" description="Acidic residues" evidence="1">
    <location>
        <begin position="95"/>
        <end position="125"/>
    </location>
</feature>
<accession>A0A9W8CT01</accession>
<feature type="region of interest" description="Disordered" evidence="1">
    <location>
        <begin position="22"/>
        <end position="252"/>
    </location>
</feature>
<organism evidence="3 4">
    <name type="scientific">Coemansia erecta</name>
    <dbReference type="NCBI Taxonomy" id="147472"/>
    <lineage>
        <taxon>Eukaryota</taxon>
        <taxon>Fungi</taxon>
        <taxon>Fungi incertae sedis</taxon>
        <taxon>Zoopagomycota</taxon>
        <taxon>Kickxellomycotina</taxon>
        <taxon>Kickxellomycetes</taxon>
        <taxon>Kickxellales</taxon>
        <taxon>Kickxellaceae</taxon>
        <taxon>Coemansia</taxon>
    </lineage>
</organism>
<feature type="compositionally biased region" description="Acidic residues" evidence="1">
    <location>
        <begin position="133"/>
        <end position="146"/>
    </location>
</feature>
<dbReference type="EMBL" id="JANBOJ010000078">
    <property type="protein sequence ID" value="KAJ1723161.1"/>
    <property type="molecule type" value="Genomic_DNA"/>
</dbReference>
<feature type="compositionally biased region" description="Polar residues" evidence="1">
    <location>
        <begin position="154"/>
        <end position="163"/>
    </location>
</feature>
<feature type="compositionally biased region" description="Low complexity" evidence="1">
    <location>
        <begin position="32"/>
        <end position="43"/>
    </location>
</feature>
<feature type="signal peptide" evidence="2">
    <location>
        <begin position="1"/>
        <end position="19"/>
    </location>
</feature>
<feature type="region of interest" description="Disordered" evidence="1">
    <location>
        <begin position="267"/>
        <end position="289"/>
    </location>
</feature>
<feature type="chain" id="PRO_5040872471" evidence="2">
    <location>
        <begin position="20"/>
        <end position="301"/>
    </location>
</feature>
<keyword evidence="2" id="KW-0732">Signal</keyword>
<dbReference type="OrthoDB" id="5597922at2759"/>
<evidence type="ECO:0000256" key="2">
    <source>
        <dbReference type="SAM" id="SignalP"/>
    </source>
</evidence>
<protein>
    <submittedName>
        <fullName evidence="3">Uncharacterized protein</fullName>
    </submittedName>
</protein>
<comment type="caution">
    <text evidence="3">The sequence shown here is derived from an EMBL/GenBank/DDBJ whole genome shotgun (WGS) entry which is preliminary data.</text>
</comment>
<evidence type="ECO:0000256" key="1">
    <source>
        <dbReference type="SAM" id="MobiDB-lite"/>
    </source>
</evidence>
<feature type="compositionally biased region" description="Basic and acidic residues" evidence="1">
    <location>
        <begin position="267"/>
        <end position="282"/>
    </location>
</feature>
<proteinExistence type="predicted"/>
<sequence>MWSQIVLLAAAFGVGYYYASRRSGGQPGGAAAGRAQQATMAGAFPGQNNGGVVASADERGGKGRGKGRGRKKKNKGGGAAASPAEQSKEPGVQEVEAEVAEEQPLVVEEEPVEPADEPAVPEDELMIPADEPMVSEDEPAVSEDEWQAVGSRGASRTQQQSTPIPVHRSAWTNLSDTSSPSHSPTRPAPAAILRISPVTHQPARRVQQNTRASLPSSAPLTRKQRQNQRKSERLRDVRSQAAELQEQRLRQHQRDLVDVRSREQWKRAGRLEKTRPWSEQRPSRRVPQAKAAVIDGKLIWD</sequence>
<dbReference type="Proteomes" id="UP001149813">
    <property type="component" value="Unassembled WGS sequence"/>
</dbReference>
<dbReference type="AlphaFoldDB" id="A0A9W8CT01"/>
<feature type="compositionally biased region" description="Polar residues" evidence="1">
    <location>
        <begin position="170"/>
        <end position="184"/>
    </location>
</feature>
<reference evidence="3" key="1">
    <citation type="submission" date="2022-07" db="EMBL/GenBank/DDBJ databases">
        <title>Phylogenomic reconstructions and comparative analyses of Kickxellomycotina fungi.</title>
        <authorList>
            <person name="Reynolds N.K."/>
            <person name="Stajich J.E."/>
            <person name="Barry K."/>
            <person name="Grigoriev I.V."/>
            <person name="Crous P."/>
            <person name="Smith M.E."/>
        </authorList>
    </citation>
    <scope>NUCLEOTIDE SEQUENCE</scope>
    <source>
        <strain evidence="3">NBRC 32514</strain>
    </source>
</reference>
<evidence type="ECO:0000313" key="4">
    <source>
        <dbReference type="Proteomes" id="UP001149813"/>
    </source>
</evidence>
<gene>
    <name evidence="3" type="ORF">LPJ53_002473</name>
</gene>
<feature type="compositionally biased region" description="Basic and acidic residues" evidence="1">
    <location>
        <begin position="229"/>
        <end position="238"/>
    </location>
</feature>
<keyword evidence="4" id="KW-1185">Reference proteome</keyword>
<feature type="compositionally biased region" description="Polar residues" evidence="1">
    <location>
        <begin position="206"/>
        <end position="219"/>
    </location>
</feature>
<evidence type="ECO:0000313" key="3">
    <source>
        <dbReference type="EMBL" id="KAJ1723161.1"/>
    </source>
</evidence>
<name>A0A9W8CT01_9FUNG</name>
<feature type="compositionally biased region" description="Basic residues" evidence="1">
    <location>
        <begin position="62"/>
        <end position="75"/>
    </location>
</feature>